<evidence type="ECO:0000256" key="1">
    <source>
        <dbReference type="SAM" id="Phobius"/>
    </source>
</evidence>
<reference evidence="3" key="1">
    <citation type="submission" date="2019-01" db="EMBL/GenBank/DDBJ databases">
        <title>Cytophagaceae bacterium strain CAR-16.</title>
        <authorList>
            <person name="Chen W.-M."/>
        </authorList>
    </citation>
    <scope>NUCLEOTIDE SEQUENCE [LARGE SCALE GENOMIC DNA]</scope>
    <source>
        <strain evidence="3">ICH-30</strain>
    </source>
</reference>
<sequence length="262" mass="30758">MNCKNCQKPLLLEDKFCSDCGAQVVTQKLTVKKVIHEFSERYLSLDNKFITTFKTMFTHPEWVVNGYLDGLRMRYVNPISYLIIAVTLSSINVYLMRNGYLGEIDYTSMSGNQKTPFDMNEYMNSIYDYNSILIFSILPLLALVSKIVFYNYKQFNYAEHNLIYFYTYSQTSILTILFIPIILIFNVEYVYYSFLSIIIMFVYHFFALKRIFQLSLKKIILKTLLFIPVGFAFYMIFSIIMVVVVIIYLISSGKVNLQDFAK</sequence>
<dbReference type="InterPro" id="IPR022134">
    <property type="entry name" value="DUF3667"/>
</dbReference>
<feature type="transmembrane region" description="Helical" evidence="1">
    <location>
        <begin position="162"/>
        <end position="185"/>
    </location>
</feature>
<feature type="transmembrane region" description="Helical" evidence="1">
    <location>
        <begin position="129"/>
        <end position="150"/>
    </location>
</feature>
<comment type="caution">
    <text evidence="2">The sequence shown here is derived from an EMBL/GenBank/DDBJ whole genome shotgun (WGS) entry which is preliminary data.</text>
</comment>
<dbReference type="RefSeq" id="WP_129464433.1">
    <property type="nucleotide sequence ID" value="NZ_SBKQ01000008.1"/>
</dbReference>
<proteinExistence type="predicted"/>
<dbReference type="OrthoDB" id="7446256at2"/>
<dbReference type="AlphaFoldDB" id="A0A4Q1KRY7"/>
<keyword evidence="3" id="KW-1185">Reference proteome</keyword>
<keyword evidence="1" id="KW-0812">Transmembrane</keyword>
<feature type="transmembrane region" description="Helical" evidence="1">
    <location>
        <begin position="79"/>
        <end position="96"/>
    </location>
</feature>
<name>A0A4Q1KRY7_9FLAO</name>
<keyword evidence="1" id="KW-1133">Transmembrane helix</keyword>
<protein>
    <submittedName>
        <fullName evidence="2">DUF3667 domain-containing protein</fullName>
    </submittedName>
</protein>
<feature type="transmembrane region" description="Helical" evidence="1">
    <location>
        <begin position="224"/>
        <end position="250"/>
    </location>
</feature>
<accession>A0A4Q1KRY7</accession>
<dbReference type="Pfam" id="PF12412">
    <property type="entry name" value="DUF3667"/>
    <property type="match status" value="1"/>
</dbReference>
<organism evidence="2 3">
    <name type="scientific">Flavobacterium piscinae</name>
    <dbReference type="NCBI Taxonomy" id="2506424"/>
    <lineage>
        <taxon>Bacteria</taxon>
        <taxon>Pseudomonadati</taxon>
        <taxon>Bacteroidota</taxon>
        <taxon>Flavobacteriia</taxon>
        <taxon>Flavobacteriales</taxon>
        <taxon>Flavobacteriaceae</taxon>
        <taxon>Flavobacterium</taxon>
    </lineage>
</organism>
<dbReference type="Proteomes" id="UP000289734">
    <property type="component" value="Unassembled WGS sequence"/>
</dbReference>
<keyword evidence="1" id="KW-0472">Membrane</keyword>
<feature type="transmembrane region" description="Helical" evidence="1">
    <location>
        <begin position="191"/>
        <end position="212"/>
    </location>
</feature>
<dbReference type="EMBL" id="SBKQ01000008">
    <property type="protein sequence ID" value="RXR31754.1"/>
    <property type="molecule type" value="Genomic_DNA"/>
</dbReference>
<gene>
    <name evidence="2" type="ORF">EQG68_08735</name>
</gene>
<evidence type="ECO:0000313" key="2">
    <source>
        <dbReference type="EMBL" id="RXR31754.1"/>
    </source>
</evidence>
<evidence type="ECO:0000313" key="3">
    <source>
        <dbReference type="Proteomes" id="UP000289734"/>
    </source>
</evidence>